<dbReference type="GO" id="GO:0005759">
    <property type="term" value="C:mitochondrial matrix"/>
    <property type="evidence" value="ECO:0007669"/>
    <property type="project" value="InterPro"/>
</dbReference>
<proteinExistence type="predicted"/>
<dbReference type="PANTHER" id="PTHR10826:SF1">
    <property type="entry name" value="COMPLEMENT COMPONENT 1 Q SUBCOMPONENT-BINDING PROTEIN, MITOCHONDRIAL"/>
    <property type="match status" value="1"/>
</dbReference>
<gene>
    <name evidence="1" type="ORF">L1049_007831</name>
</gene>
<dbReference type="InterPro" id="IPR003428">
    <property type="entry name" value="MAM33"/>
</dbReference>
<dbReference type="EMBL" id="JBBPBK010000002">
    <property type="protein sequence ID" value="KAK9289673.1"/>
    <property type="molecule type" value="Genomic_DNA"/>
</dbReference>
<dbReference type="Pfam" id="PF02330">
    <property type="entry name" value="MAM33"/>
    <property type="match status" value="1"/>
</dbReference>
<evidence type="ECO:0008006" key="3">
    <source>
        <dbReference type="Google" id="ProtNLM"/>
    </source>
</evidence>
<reference evidence="1 2" key="1">
    <citation type="journal article" date="2024" name="Plant J.">
        <title>Genome sequences and population genomics reveal climatic adaptation and genomic divergence between two closely related sweetgum species.</title>
        <authorList>
            <person name="Xu W.Q."/>
            <person name="Ren C.Q."/>
            <person name="Zhang X.Y."/>
            <person name="Comes H.P."/>
            <person name="Liu X.H."/>
            <person name="Li Y.G."/>
            <person name="Kettle C.J."/>
            <person name="Jalonen R."/>
            <person name="Gaisberger H."/>
            <person name="Ma Y.Z."/>
            <person name="Qiu Y.X."/>
        </authorList>
    </citation>
    <scope>NUCLEOTIDE SEQUENCE [LARGE SCALE GENOMIC DNA]</scope>
    <source>
        <strain evidence="1">Hangzhou</strain>
    </source>
</reference>
<name>A0AAP0X7T3_LIQFO</name>
<dbReference type="PANTHER" id="PTHR10826">
    <property type="entry name" value="COMPLEMENT COMPONENT 1"/>
    <property type="match status" value="1"/>
</dbReference>
<protein>
    <recommendedName>
        <fullName evidence="3">Mitochondrial glycoprotein</fullName>
    </recommendedName>
</protein>
<dbReference type="Gene3D" id="3.10.280.10">
    <property type="entry name" value="Mitochondrial glycoprotein"/>
    <property type="match status" value="1"/>
</dbReference>
<dbReference type="AlphaFoldDB" id="A0AAP0X7T3"/>
<evidence type="ECO:0000313" key="2">
    <source>
        <dbReference type="Proteomes" id="UP001415857"/>
    </source>
</evidence>
<accession>A0AAP0X7T3</accession>
<keyword evidence="2" id="KW-1185">Reference proteome</keyword>
<dbReference type="SUPFAM" id="SSF54529">
    <property type="entry name" value="Mitochondrial glycoprotein MAM33-like"/>
    <property type="match status" value="1"/>
</dbReference>
<dbReference type="InterPro" id="IPR036561">
    <property type="entry name" value="MAM33_sf"/>
</dbReference>
<comment type="caution">
    <text evidence="1">The sequence shown here is derived from an EMBL/GenBank/DDBJ whole genome shotgun (WGS) entry which is preliminary data.</text>
</comment>
<evidence type="ECO:0000313" key="1">
    <source>
        <dbReference type="EMBL" id="KAK9289673.1"/>
    </source>
</evidence>
<sequence length="174" mass="19824">MKGPLIASRIIKVVLWEILFWIGIHHSLKMWFCGGNVSQVRRWLFQALLGPETIEEEGIFLRDALMKVCIKKPGLSSILQFDCEVHSTGDDSSDFEIDDACYLQSSTCLGPSVYRGPFFDTLEIPLQDALKQYLKARGIGESLTNFLLLHLNKKEQHQYVNWLHKLEAVVTNGD</sequence>
<organism evidence="1 2">
    <name type="scientific">Liquidambar formosana</name>
    <name type="common">Formosan gum</name>
    <dbReference type="NCBI Taxonomy" id="63359"/>
    <lineage>
        <taxon>Eukaryota</taxon>
        <taxon>Viridiplantae</taxon>
        <taxon>Streptophyta</taxon>
        <taxon>Embryophyta</taxon>
        <taxon>Tracheophyta</taxon>
        <taxon>Spermatophyta</taxon>
        <taxon>Magnoliopsida</taxon>
        <taxon>eudicotyledons</taxon>
        <taxon>Gunneridae</taxon>
        <taxon>Pentapetalae</taxon>
        <taxon>Saxifragales</taxon>
        <taxon>Altingiaceae</taxon>
        <taxon>Liquidambar</taxon>
    </lineage>
</organism>
<dbReference type="Proteomes" id="UP001415857">
    <property type="component" value="Unassembled WGS sequence"/>
</dbReference>